<reference evidence="1 2" key="1">
    <citation type="submission" date="2018-07" db="EMBL/GenBank/DDBJ databases">
        <title>Genome sequencing of Runella.</title>
        <authorList>
            <person name="Baek M.-G."/>
            <person name="Yi H."/>
        </authorList>
    </citation>
    <scope>NUCLEOTIDE SEQUENCE [LARGE SCALE GENOMIC DNA]</scope>
    <source>
        <strain evidence="1 2">HYN0085</strain>
        <plasmid evidence="1 2">unnamed2</plasmid>
    </source>
</reference>
<dbReference type="InterPro" id="IPR032710">
    <property type="entry name" value="NTF2-like_dom_sf"/>
</dbReference>
<sequence length="146" mass="16918">MTRIEQNRVAIRQFLEDVWSKGNVEIAERIIDPNFQFILAFAHLDGRDAFMGLVERNRSIFENLTYSVESEEDIVADEKNGAAFWDMKSKHIGTWRNVPASYKDVAINGMTLFRFNEEGKIYEAKVQNDVMSLMNQIGGIKKLYDF</sequence>
<keyword evidence="2" id="KW-1185">Reference proteome</keyword>
<dbReference type="KEGG" id="run:DR864_28955"/>
<name>A0A344TTC4_9BACT</name>
<dbReference type="GO" id="GO:0030638">
    <property type="term" value="P:polyketide metabolic process"/>
    <property type="evidence" value="ECO:0007669"/>
    <property type="project" value="InterPro"/>
</dbReference>
<dbReference type="OrthoDB" id="4774596at2"/>
<evidence type="ECO:0008006" key="3">
    <source>
        <dbReference type="Google" id="ProtNLM"/>
    </source>
</evidence>
<keyword evidence="1" id="KW-0614">Plasmid</keyword>
<dbReference type="RefSeq" id="WP_114070635.1">
    <property type="nucleotide sequence ID" value="NZ_CP030852.1"/>
</dbReference>
<evidence type="ECO:0000313" key="1">
    <source>
        <dbReference type="EMBL" id="AXE21895.1"/>
    </source>
</evidence>
<accession>A0A344TTC4</accession>
<organism evidence="1 2">
    <name type="scientific">Runella rosea</name>
    <dbReference type="NCBI Taxonomy" id="2259595"/>
    <lineage>
        <taxon>Bacteria</taxon>
        <taxon>Pseudomonadati</taxon>
        <taxon>Bacteroidota</taxon>
        <taxon>Cytophagia</taxon>
        <taxon>Cytophagales</taxon>
        <taxon>Spirosomataceae</taxon>
        <taxon>Runella</taxon>
    </lineage>
</organism>
<protein>
    <recommendedName>
        <fullName evidence="3">SnoaL-like polyketide cyclase</fullName>
    </recommendedName>
</protein>
<dbReference type="Proteomes" id="UP000251993">
    <property type="component" value="Plasmid unnamed2"/>
</dbReference>
<evidence type="ECO:0000313" key="2">
    <source>
        <dbReference type="Proteomes" id="UP000251993"/>
    </source>
</evidence>
<dbReference type="SUPFAM" id="SSF54427">
    <property type="entry name" value="NTF2-like"/>
    <property type="match status" value="1"/>
</dbReference>
<dbReference type="Gene3D" id="3.10.450.50">
    <property type="match status" value="1"/>
</dbReference>
<dbReference type="AlphaFoldDB" id="A0A344TTC4"/>
<gene>
    <name evidence="1" type="ORF">DR864_28955</name>
</gene>
<dbReference type="InterPro" id="IPR009959">
    <property type="entry name" value="Cyclase_SnoaL-like"/>
</dbReference>
<proteinExistence type="predicted"/>
<geneLocation type="plasmid" evidence="1 2">
    <name>unnamed2</name>
</geneLocation>
<dbReference type="Pfam" id="PF07366">
    <property type="entry name" value="SnoaL"/>
    <property type="match status" value="1"/>
</dbReference>
<dbReference type="EMBL" id="CP030852">
    <property type="protein sequence ID" value="AXE21895.1"/>
    <property type="molecule type" value="Genomic_DNA"/>
</dbReference>